<evidence type="ECO:0000256" key="2">
    <source>
        <dbReference type="SAM" id="SignalP"/>
    </source>
</evidence>
<keyword evidence="2" id="KW-0732">Signal</keyword>
<sequence length="421" mass="44961">MKTAAVLCALLLVRLGFAARVARDRHVEGGRRDHHGRRHDAEQGEHMVPPPGLVPLGAAAPAPSSAMRTAAEPGAIADLEMSFDILNYNYSNMEQDIGDTSTKSEAGAFLETGELFGETVALTVDHVIGTLIEEGLGNVSDAGQHLDASIALPASPMPLPGSLAPLKWAPSPAAVGGVGLAAAPPVPSPAPPSAMPAKAAASVVAPGEQVNIFVSFRPGPKPKLPRETFLQASGPARSTTVDVMITNKPNTGADVLPQVGSILMNAQADGLLKRRLKAALFQATGIRPMVKGLRGPVPAHIRQWEEGHCEMHMERLVRLMEVAYTRRMVPQALYNECTNFIASLTFSHDAVASPLDRRKCRIATIKFAKRWDYGKAEWTYGMDGKQHKPTDFSGFCRDVCETRFGEDAPQCGVNAQVKTGT</sequence>
<gene>
    <name evidence="3" type="ORF">AMON00008_LOCUS61541</name>
</gene>
<proteinExistence type="predicted"/>
<feature type="chain" id="PRO_5031153800" description="Subtilisin" evidence="2">
    <location>
        <begin position="19"/>
        <end position="421"/>
    </location>
</feature>
<protein>
    <recommendedName>
        <fullName evidence="4">Subtilisin</fullName>
    </recommendedName>
</protein>
<dbReference type="AlphaFoldDB" id="A0A7S4T2Y1"/>
<evidence type="ECO:0008006" key="4">
    <source>
        <dbReference type="Google" id="ProtNLM"/>
    </source>
</evidence>
<organism evidence="3">
    <name type="scientific">Alexandrium monilatum</name>
    <dbReference type="NCBI Taxonomy" id="311494"/>
    <lineage>
        <taxon>Eukaryota</taxon>
        <taxon>Sar</taxon>
        <taxon>Alveolata</taxon>
        <taxon>Dinophyceae</taxon>
        <taxon>Gonyaulacales</taxon>
        <taxon>Pyrocystaceae</taxon>
        <taxon>Alexandrium</taxon>
    </lineage>
</organism>
<reference evidence="3" key="1">
    <citation type="submission" date="2021-01" db="EMBL/GenBank/DDBJ databases">
        <authorList>
            <person name="Corre E."/>
            <person name="Pelletier E."/>
            <person name="Niang G."/>
            <person name="Scheremetjew M."/>
            <person name="Finn R."/>
            <person name="Kale V."/>
            <person name="Holt S."/>
            <person name="Cochrane G."/>
            <person name="Meng A."/>
            <person name="Brown T."/>
            <person name="Cohen L."/>
        </authorList>
    </citation>
    <scope>NUCLEOTIDE SEQUENCE</scope>
    <source>
        <strain evidence="3">CCMP3105</strain>
    </source>
</reference>
<dbReference type="EMBL" id="HBNR01085901">
    <property type="protein sequence ID" value="CAE4663755.1"/>
    <property type="molecule type" value="Transcribed_RNA"/>
</dbReference>
<evidence type="ECO:0000313" key="3">
    <source>
        <dbReference type="EMBL" id="CAE4663755.1"/>
    </source>
</evidence>
<name>A0A7S4T2Y1_9DINO</name>
<accession>A0A7S4T2Y1</accession>
<evidence type="ECO:0000256" key="1">
    <source>
        <dbReference type="SAM" id="MobiDB-lite"/>
    </source>
</evidence>
<feature type="signal peptide" evidence="2">
    <location>
        <begin position="1"/>
        <end position="18"/>
    </location>
</feature>
<feature type="region of interest" description="Disordered" evidence="1">
    <location>
        <begin position="28"/>
        <end position="47"/>
    </location>
</feature>